<reference evidence="1 2" key="1">
    <citation type="journal article" date="2019" name="Genome Biol. Evol.">
        <title>Insights into the evolution of the New World diploid cottons (Gossypium, subgenus Houzingenia) based on genome sequencing.</title>
        <authorList>
            <person name="Grover C.E."/>
            <person name="Arick M.A. 2nd"/>
            <person name="Thrash A."/>
            <person name="Conover J.L."/>
            <person name="Sanders W.S."/>
            <person name="Peterson D.G."/>
            <person name="Frelichowski J.E."/>
            <person name="Scheffler J.A."/>
            <person name="Scheffler B.E."/>
            <person name="Wendel J.F."/>
        </authorList>
    </citation>
    <scope>NUCLEOTIDE SEQUENCE [LARGE SCALE GENOMIC DNA]</scope>
    <source>
        <strain evidence="1">6</strain>
        <tissue evidence="1">Leaf</tissue>
    </source>
</reference>
<gene>
    <name evidence="1" type="ORF">Goarm_010347</name>
</gene>
<organism evidence="1 2">
    <name type="scientific">Gossypium armourianum</name>
    <dbReference type="NCBI Taxonomy" id="34283"/>
    <lineage>
        <taxon>Eukaryota</taxon>
        <taxon>Viridiplantae</taxon>
        <taxon>Streptophyta</taxon>
        <taxon>Embryophyta</taxon>
        <taxon>Tracheophyta</taxon>
        <taxon>Spermatophyta</taxon>
        <taxon>Magnoliopsida</taxon>
        <taxon>eudicotyledons</taxon>
        <taxon>Gunneridae</taxon>
        <taxon>Pentapetalae</taxon>
        <taxon>rosids</taxon>
        <taxon>malvids</taxon>
        <taxon>Malvales</taxon>
        <taxon>Malvaceae</taxon>
        <taxon>Malvoideae</taxon>
        <taxon>Gossypium</taxon>
    </lineage>
</organism>
<evidence type="ECO:0000313" key="2">
    <source>
        <dbReference type="Proteomes" id="UP000593575"/>
    </source>
</evidence>
<keyword evidence="2" id="KW-1185">Reference proteome</keyword>
<evidence type="ECO:0000313" key="1">
    <source>
        <dbReference type="EMBL" id="MBA0838275.1"/>
    </source>
</evidence>
<accession>A0A7J9JVS4</accession>
<proteinExistence type="predicted"/>
<dbReference type="AlphaFoldDB" id="A0A7J9JVS4"/>
<dbReference type="Proteomes" id="UP000593575">
    <property type="component" value="Unassembled WGS sequence"/>
</dbReference>
<dbReference type="EMBL" id="JABFAE010000009">
    <property type="protein sequence ID" value="MBA0838275.1"/>
    <property type="molecule type" value="Genomic_DNA"/>
</dbReference>
<comment type="caution">
    <text evidence="1">The sequence shown here is derived from an EMBL/GenBank/DDBJ whole genome shotgun (WGS) entry which is preliminary data.</text>
</comment>
<sequence length="31" mass="3336">MVVQGLHVTLGCKVPHLVVAQVLHPTMDCPI</sequence>
<protein>
    <submittedName>
        <fullName evidence="1">Uncharacterized protein</fullName>
    </submittedName>
</protein>
<name>A0A7J9JVS4_9ROSI</name>